<keyword evidence="1" id="KW-0472">Membrane</keyword>
<name>A0A2M9G0Q3_9PROT</name>
<dbReference type="EMBL" id="PHIG01000034">
    <property type="protein sequence ID" value="PJK29292.1"/>
    <property type="molecule type" value="Genomic_DNA"/>
</dbReference>
<gene>
    <name evidence="3" type="ORF">CVT23_12940</name>
</gene>
<evidence type="ECO:0000259" key="2">
    <source>
        <dbReference type="Pfam" id="PF00487"/>
    </source>
</evidence>
<dbReference type="Pfam" id="PF00487">
    <property type="entry name" value="FA_desaturase"/>
    <property type="match status" value="1"/>
</dbReference>
<dbReference type="GO" id="GO:0016020">
    <property type="term" value="C:membrane"/>
    <property type="evidence" value="ECO:0007669"/>
    <property type="project" value="TreeGrafter"/>
</dbReference>
<dbReference type="OrthoDB" id="9792534at2"/>
<dbReference type="PANTHER" id="PTHR19353:SF19">
    <property type="entry name" value="DELTA(5) FATTY ACID DESATURASE C-RELATED"/>
    <property type="match status" value="1"/>
</dbReference>
<evidence type="ECO:0000256" key="1">
    <source>
        <dbReference type="SAM" id="Phobius"/>
    </source>
</evidence>
<accession>A0A2M9G0Q3</accession>
<dbReference type="InterPro" id="IPR005804">
    <property type="entry name" value="FA_desaturase_dom"/>
</dbReference>
<keyword evidence="1" id="KW-0812">Transmembrane</keyword>
<dbReference type="CDD" id="cd03510">
    <property type="entry name" value="Rhizobitoxine-FADS-like"/>
    <property type="match status" value="1"/>
</dbReference>
<organism evidence="3 4">
    <name type="scientific">Minwuia thermotolerans</name>
    <dbReference type="NCBI Taxonomy" id="2056226"/>
    <lineage>
        <taxon>Bacteria</taxon>
        <taxon>Pseudomonadati</taxon>
        <taxon>Pseudomonadota</taxon>
        <taxon>Alphaproteobacteria</taxon>
        <taxon>Minwuiales</taxon>
        <taxon>Minwuiaceae</taxon>
        <taxon>Minwuia</taxon>
    </lineage>
</organism>
<keyword evidence="1" id="KW-1133">Transmembrane helix</keyword>
<dbReference type="InterPro" id="IPR012171">
    <property type="entry name" value="Fatty_acid_desaturase"/>
</dbReference>
<comment type="caution">
    <text evidence="3">The sequence shown here is derived from an EMBL/GenBank/DDBJ whole genome shotgun (WGS) entry which is preliminary data.</text>
</comment>
<protein>
    <submittedName>
        <fullName evidence="3">Fatty acid desaturase</fullName>
    </submittedName>
</protein>
<proteinExistence type="predicted"/>
<feature type="domain" description="Fatty acid desaturase" evidence="2">
    <location>
        <begin position="56"/>
        <end position="298"/>
    </location>
</feature>
<dbReference type="PANTHER" id="PTHR19353">
    <property type="entry name" value="FATTY ACID DESATURASE 2"/>
    <property type="match status" value="1"/>
</dbReference>
<evidence type="ECO:0000313" key="4">
    <source>
        <dbReference type="Proteomes" id="UP000229498"/>
    </source>
</evidence>
<feature type="transmembrane region" description="Helical" evidence="1">
    <location>
        <begin position="32"/>
        <end position="54"/>
    </location>
</feature>
<sequence length="329" mass="36758">MNTGENFREDTRRAGLPPALVKELTRQDDAKGWAGVAELFGAIALILGAAVWAWHPAVTVLAMLLIATRQQACFVIAHDAAHYRLLKNRRWNDLVGRIAGGIVGISMPTYRVVHRLHHNHLYGKQDPDIPLNAGYPRGRAYLLKKLFFDLFGVTAWKTYRYFFGAPAINAEAGGPNRPLDDTSPALRAAARADRWWVLGFHATMPVVAFAGGFLLEYLLLWAVPLVTFLQPLLRLRAICEHGAVTDFASPLTAARTNLGPRWLLWLFFPFHVNFHVEHHMYPAIPFYNLPAAHRAMKAHGVLDKAEVRDVRETLGLVMADRPAREAAPA</sequence>
<feature type="transmembrane region" description="Helical" evidence="1">
    <location>
        <begin position="206"/>
        <end position="229"/>
    </location>
</feature>
<evidence type="ECO:0000313" key="3">
    <source>
        <dbReference type="EMBL" id="PJK29292.1"/>
    </source>
</evidence>
<keyword evidence="4" id="KW-1185">Reference proteome</keyword>
<feature type="transmembrane region" description="Helical" evidence="1">
    <location>
        <begin position="94"/>
        <end position="113"/>
    </location>
</feature>
<dbReference type="AlphaFoldDB" id="A0A2M9G0Q3"/>
<dbReference type="GO" id="GO:0016717">
    <property type="term" value="F:oxidoreductase activity, acting on paired donors, with oxidation of a pair of donors resulting in the reduction of molecular oxygen to two molecules of water"/>
    <property type="evidence" value="ECO:0007669"/>
    <property type="project" value="TreeGrafter"/>
</dbReference>
<dbReference type="GO" id="GO:0008610">
    <property type="term" value="P:lipid biosynthetic process"/>
    <property type="evidence" value="ECO:0007669"/>
    <property type="project" value="UniProtKB-ARBA"/>
</dbReference>
<reference evidence="3 4" key="1">
    <citation type="submission" date="2017-11" db="EMBL/GenBank/DDBJ databases">
        <title>Draft genome sequence of Rhizobiales bacterium SY3-13.</title>
        <authorList>
            <person name="Sun C."/>
        </authorList>
    </citation>
    <scope>NUCLEOTIDE SEQUENCE [LARGE SCALE GENOMIC DNA]</scope>
    <source>
        <strain evidence="3 4">SY3-13</strain>
    </source>
</reference>
<dbReference type="Proteomes" id="UP000229498">
    <property type="component" value="Unassembled WGS sequence"/>
</dbReference>
<dbReference type="RefSeq" id="WP_109795889.1">
    <property type="nucleotide sequence ID" value="NZ_PHIG01000034.1"/>
</dbReference>